<evidence type="ECO:0000259" key="16">
    <source>
        <dbReference type="PROSITE" id="PS50885"/>
    </source>
</evidence>
<evidence type="ECO:0000256" key="4">
    <source>
        <dbReference type="ARBA" id="ARBA00022475"/>
    </source>
</evidence>
<organism evidence="17 18">
    <name type="scientific">Populibacterium corticicola</name>
    <dbReference type="NCBI Taxonomy" id="1812826"/>
    <lineage>
        <taxon>Bacteria</taxon>
        <taxon>Bacillati</taxon>
        <taxon>Actinomycetota</taxon>
        <taxon>Actinomycetes</taxon>
        <taxon>Micrococcales</taxon>
        <taxon>Jonesiaceae</taxon>
        <taxon>Populibacterium</taxon>
    </lineage>
</organism>
<comment type="catalytic activity">
    <reaction evidence="1">
        <text>ATP + protein L-histidine = ADP + protein N-phospho-L-histidine.</text>
        <dbReference type="EC" id="2.7.13.3"/>
    </reaction>
</comment>
<dbReference type="SUPFAM" id="SSF55874">
    <property type="entry name" value="ATPase domain of HSP90 chaperone/DNA topoisomerase II/histidine kinase"/>
    <property type="match status" value="1"/>
</dbReference>
<evidence type="ECO:0000256" key="13">
    <source>
        <dbReference type="ARBA" id="ARBA00023136"/>
    </source>
</evidence>
<keyword evidence="5" id="KW-0597">Phosphoprotein</keyword>
<dbReference type="PRINTS" id="PR00344">
    <property type="entry name" value="BCTRLSENSOR"/>
</dbReference>
<dbReference type="Pfam" id="PF00672">
    <property type="entry name" value="HAMP"/>
    <property type="match status" value="1"/>
</dbReference>
<dbReference type="SMART" id="SM00304">
    <property type="entry name" value="HAMP"/>
    <property type="match status" value="1"/>
</dbReference>
<keyword evidence="8" id="KW-0547">Nucleotide-binding</keyword>
<feature type="domain" description="Histidine kinase" evidence="15">
    <location>
        <begin position="268"/>
        <end position="487"/>
    </location>
</feature>
<gene>
    <name evidence="17" type="ORF">ACFSYH_09005</name>
</gene>
<dbReference type="Pfam" id="PF02518">
    <property type="entry name" value="HATPase_c"/>
    <property type="match status" value="1"/>
</dbReference>
<dbReference type="InterPro" id="IPR004358">
    <property type="entry name" value="Sig_transdc_His_kin-like_C"/>
</dbReference>
<dbReference type="InterPro" id="IPR050398">
    <property type="entry name" value="HssS/ArlS-like"/>
</dbReference>
<dbReference type="InterPro" id="IPR036890">
    <property type="entry name" value="HATPase_C_sf"/>
</dbReference>
<dbReference type="SMART" id="SM00387">
    <property type="entry name" value="HATPase_c"/>
    <property type="match status" value="1"/>
</dbReference>
<dbReference type="Gene3D" id="1.10.287.130">
    <property type="match status" value="1"/>
</dbReference>
<evidence type="ECO:0000256" key="8">
    <source>
        <dbReference type="ARBA" id="ARBA00022741"/>
    </source>
</evidence>
<evidence type="ECO:0000256" key="3">
    <source>
        <dbReference type="ARBA" id="ARBA00012438"/>
    </source>
</evidence>
<dbReference type="InterPro" id="IPR036097">
    <property type="entry name" value="HisK_dim/P_sf"/>
</dbReference>
<protein>
    <recommendedName>
        <fullName evidence="3">histidine kinase</fullName>
        <ecNumber evidence="3">2.7.13.3</ecNumber>
    </recommendedName>
</protein>
<evidence type="ECO:0000256" key="10">
    <source>
        <dbReference type="ARBA" id="ARBA00022840"/>
    </source>
</evidence>
<comment type="caution">
    <text evidence="17">The sequence shown here is derived from an EMBL/GenBank/DDBJ whole genome shotgun (WGS) entry which is preliminary data.</text>
</comment>
<evidence type="ECO:0000256" key="5">
    <source>
        <dbReference type="ARBA" id="ARBA00022553"/>
    </source>
</evidence>
<dbReference type="PANTHER" id="PTHR45528:SF1">
    <property type="entry name" value="SENSOR HISTIDINE KINASE CPXA"/>
    <property type="match status" value="1"/>
</dbReference>
<dbReference type="GO" id="GO:0016301">
    <property type="term" value="F:kinase activity"/>
    <property type="evidence" value="ECO:0007669"/>
    <property type="project" value="UniProtKB-KW"/>
</dbReference>
<evidence type="ECO:0000256" key="1">
    <source>
        <dbReference type="ARBA" id="ARBA00000085"/>
    </source>
</evidence>
<dbReference type="PANTHER" id="PTHR45528">
    <property type="entry name" value="SENSOR HISTIDINE KINASE CPXA"/>
    <property type="match status" value="1"/>
</dbReference>
<dbReference type="EC" id="2.7.13.3" evidence="3"/>
<comment type="subcellular location">
    <subcellularLocation>
        <location evidence="2">Cell membrane</location>
        <topology evidence="2">Multi-pass membrane protein</topology>
    </subcellularLocation>
</comment>
<dbReference type="InterPro" id="IPR003661">
    <property type="entry name" value="HisK_dim/P_dom"/>
</dbReference>
<dbReference type="EMBL" id="JBHUOP010000003">
    <property type="protein sequence ID" value="MFD2840708.1"/>
    <property type="molecule type" value="Genomic_DNA"/>
</dbReference>
<evidence type="ECO:0000256" key="6">
    <source>
        <dbReference type="ARBA" id="ARBA00022679"/>
    </source>
</evidence>
<sequence>MKTSIRFKFALFISALLLAAMLATSLLILSAVSRNQAHNAEELLDRQSTSANILLIEFVSTGEYRNPASFISANGARFARDLERITAMPVQLYGPDGTPSDASEPPASNTLGTALSHALDGKVAYVTLPDRIIYFAPLTVREQPVGVVRFTYSRAQDNEFYSQLRNQLIAIGAGVFLVAAVIGYAYFSRVARSIRTLNESVHAIEAGHYVVPALSRRDEIGDLSRGIGAMAQQIRETLADNEAERHKLALAVDELHRLDTQQKELLGAVSHEFKTPLTSIRAYLDLVEMYPDDVELAQRLRDATDSETRRLYEMVEKVLRLTEVEKYDFEAELAPIDVRELIRDIAGSLSGKAQKSGLTLTYTSEPQDGPVLVNADPDLLGIVVLNLIDNAIKYNETSGSITLDVRAMRSDVTVDVSNTGRSIPSDQHERIFDPFTTVDKSLSRATGGSGLGLAVARKYAERMGGTLVLARSDNSGSTFRLTLPASPR</sequence>
<dbReference type="PROSITE" id="PS50885">
    <property type="entry name" value="HAMP"/>
    <property type="match status" value="1"/>
</dbReference>
<feature type="transmembrane region" description="Helical" evidence="14">
    <location>
        <begin position="168"/>
        <end position="187"/>
    </location>
</feature>
<evidence type="ECO:0000256" key="12">
    <source>
        <dbReference type="ARBA" id="ARBA00023012"/>
    </source>
</evidence>
<keyword evidence="4" id="KW-1003">Cell membrane</keyword>
<dbReference type="SUPFAM" id="SSF158472">
    <property type="entry name" value="HAMP domain-like"/>
    <property type="match status" value="1"/>
</dbReference>
<dbReference type="SUPFAM" id="SSF47384">
    <property type="entry name" value="Homodimeric domain of signal transducing histidine kinase"/>
    <property type="match status" value="1"/>
</dbReference>
<evidence type="ECO:0000259" key="15">
    <source>
        <dbReference type="PROSITE" id="PS50109"/>
    </source>
</evidence>
<evidence type="ECO:0000256" key="2">
    <source>
        <dbReference type="ARBA" id="ARBA00004651"/>
    </source>
</evidence>
<evidence type="ECO:0000256" key="11">
    <source>
        <dbReference type="ARBA" id="ARBA00022989"/>
    </source>
</evidence>
<name>A0ABW5XFQ4_9MICO</name>
<evidence type="ECO:0000313" key="17">
    <source>
        <dbReference type="EMBL" id="MFD2840708.1"/>
    </source>
</evidence>
<dbReference type="InterPro" id="IPR003594">
    <property type="entry name" value="HATPase_dom"/>
</dbReference>
<reference evidence="18" key="1">
    <citation type="journal article" date="2019" name="Int. J. Syst. Evol. Microbiol.">
        <title>The Global Catalogue of Microorganisms (GCM) 10K type strain sequencing project: providing services to taxonomists for standard genome sequencing and annotation.</title>
        <authorList>
            <consortium name="The Broad Institute Genomics Platform"/>
            <consortium name="The Broad Institute Genome Sequencing Center for Infectious Disease"/>
            <person name="Wu L."/>
            <person name="Ma J."/>
        </authorList>
    </citation>
    <scope>NUCLEOTIDE SEQUENCE [LARGE SCALE GENOMIC DNA]</scope>
    <source>
        <strain evidence="18">KCTC 33576</strain>
    </source>
</reference>
<dbReference type="CDD" id="cd00082">
    <property type="entry name" value="HisKA"/>
    <property type="match status" value="1"/>
</dbReference>
<evidence type="ECO:0000256" key="7">
    <source>
        <dbReference type="ARBA" id="ARBA00022692"/>
    </source>
</evidence>
<dbReference type="Gene3D" id="6.10.340.10">
    <property type="match status" value="1"/>
</dbReference>
<keyword evidence="6" id="KW-0808">Transferase</keyword>
<dbReference type="PROSITE" id="PS50109">
    <property type="entry name" value="HIS_KIN"/>
    <property type="match status" value="1"/>
</dbReference>
<proteinExistence type="predicted"/>
<evidence type="ECO:0000313" key="18">
    <source>
        <dbReference type="Proteomes" id="UP001597391"/>
    </source>
</evidence>
<dbReference type="InterPro" id="IPR005467">
    <property type="entry name" value="His_kinase_dom"/>
</dbReference>
<dbReference type="SMART" id="SM00388">
    <property type="entry name" value="HisKA"/>
    <property type="match status" value="1"/>
</dbReference>
<accession>A0ABW5XFQ4</accession>
<dbReference type="InterPro" id="IPR003660">
    <property type="entry name" value="HAMP_dom"/>
</dbReference>
<keyword evidence="11 14" id="KW-1133">Transmembrane helix</keyword>
<dbReference type="Proteomes" id="UP001597391">
    <property type="component" value="Unassembled WGS sequence"/>
</dbReference>
<evidence type="ECO:0000256" key="9">
    <source>
        <dbReference type="ARBA" id="ARBA00022777"/>
    </source>
</evidence>
<keyword evidence="7 14" id="KW-0812">Transmembrane</keyword>
<keyword evidence="10" id="KW-0067">ATP-binding</keyword>
<keyword evidence="13 14" id="KW-0472">Membrane</keyword>
<evidence type="ECO:0000256" key="14">
    <source>
        <dbReference type="SAM" id="Phobius"/>
    </source>
</evidence>
<dbReference type="Gene3D" id="3.30.565.10">
    <property type="entry name" value="Histidine kinase-like ATPase, C-terminal domain"/>
    <property type="match status" value="1"/>
</dbReference>
<dbReference type="CDD" id="cd06225">
    <property type="entry name" value="HAMP"/>
    <property type="match status" value="1"/>
</dbReference>
<keyword evidence="12" id="KW-0902">Two-component regulatory system</keyword>
<keyword evidence="9 17" id="KW-0418">Kinase</keyword>
<keyword evidence="18" id="KW-1185">Reference proteome</keyword>
<dbReference type="Pfam" id="PF00512">
    <property type="entry name" value="HisKA"/>
    <property type="match status" value="1"/>
</dbReference>
<dbReference type="RefSeq" id="WP_377466584.1">
    <property type="nucleotide sequence ID" value="NZ_JBHUOP010000003.1"/>
</dbReference>
<feature type="domain" description="HAMP" evidence="16">
    <location>
        <begin position="188"/>
        <end position="239"/>
    </location>
</feature>